<evidence type="ECO:0000313" key="1">
    <source>
        <dbReference type="EMBL" id="DAF97666.1"/>
    </source>
</evidence>
<reference evidence="1" key="1">
    <citation type="journal article" date="2021" name="Proc. Natl. Acad. Sci. U.S.A.">
        <title>A Catalog of Tens of Thousands of Viruses from Human Metagenomes Reveals Hidden Associations with Chronic Diseases.</title>
        <authorList>
            <person name="Tisza M.J."/>
            <person name="Buck C.B."/>
        </authorList>
    </citation>
    <scope>NUCLEOTIDE SEQUENCE</scope>
    <source>
        <strain evidence="1">Ct4fm14</strain>
    </source>
</reference>
<name>A0A8S5UTC9_9CAUD</name>
<accession>A0A8S5UTC9</accession>
<dbReference type="EMBL" id="BK016135">
    <property type="protein sequence ID" value="DAF97666.1"/>
    <property type="molecule type" value="Genomic_DNA"/>
</dbReference>
<protein>
    <submittedName>
        <fullName evidence="1">Uncharacterized protein</fullName>
    </submittedName>
</protein>
<organism evidence="1">
    <name type="scientific">Siphoviridae sp. ct4fm14</name>
    <dbReference type="NCBI Taxonomy" id="2825331"/>
    <lineage>
        <taxon>Viruses</taxon>
        <taxon>Duplodnaviria</taxon>
        <taxon>Heunggongvirae</taxon>
        <taxon>Uroviricota</taxon>
        <taxon>Caudoviricetes</taxon>
    </lineage>
</organism>
<sequence length="56" mass="6037">MAIEFRDVTQLEPLEALEDGDYLVVVRDGVAKRISKADAKFGGGTVTTFYAGTKGE</sequence>
<proteinExistence type="predicted"/>